<evidence type="ECO:0000256" key="1">
    <source>
        <dbReference type="ARBA" id="ARBA00022490"/>
    </source>
</evidence>
<name>A0A9D1T0J5_9FIRM</name>
<dbReference type="GO" id="GO:0003677">
    <property type="term" value="F:DNA binding"/>
    <property type="evidence" value="ECO:0007669"/>
    <property type="project" value="UniProtKB-UniRule"/>
</dbReference>
<keyword evidence="4 7" id="KW-0267">Excision nuclease</keyword>
<dbReference type="SUPFAM" id="SSF47781">
    <property type="entry name" value="RuvA domain 2-like"/>
    <property type="match status" value="1"/>
</dbReference>
<dbReference type="InterPro" id="IPR001162">
    <property type="entry name" value="UvrC_RNase_H_dom"/>
</dbReference>
<comment type="function">
    <text evidence="7">The UvrABC repair system catalyzes the recognition and processing of DNA lesions. UvrC both incises the 5' and 3' sides of the lesion. The N-terminal half is responsible for the 3' incision and the C-terminal half is responsible for the 5' incision.</text>
</comment>
<comment type="subcellular location">
    <subcellularLocation>
        <location evidence="7">Cytoplasm</location>
    </subcellularLocation>
</comment>
<evidence type="ECO:0000256" key="7">
    <source>
        <dbReference type="HAMAP-Rule" id="MF_00203"/>
    </source>
</evidence>
<evidence type="ECO:0000313" key="12">
    <source>
        <dbReference type="Proteomes" id="UP000886743"/>
    </source>
</evidence>
<dbReference type="EMBL" id="DVOF01000238">
    <property type="protein sequence ID" value="HIV03474.1"/>
    <property type="molecule type" value="Genomic_DNA"/>
</dbReference>
<dbReference type="InterPro" id="IPR010994">
    <property type="entry name" value="RuvA_2-like"/>
</dbReference>
<dbReference type="NCBIfam" id="TIGR00194">
    <property type="entry name" value="uvrC"/>
    <property type="match status" value="1"/>
</dbReference>
<feature type="domain" description="GIY-YIG" evidence="9">
    <location>
        <begin position="13"/>
        <end position="92"/>
    </location>
</feature>
<reference evidence="11" key="2">
    <citation type="journal article" date="2021" name="PeerJ">
        <title>Extensive microbial diversity within the chicken gut microbiome revealed by metagenomics and culture.</title>
        <authorList>
            <person name="Gilroy R."/>
            <person name="Ravi A."/>
            <person name="Getino M."/>
            <person name="Pursley I."/>
            <person name="Horton D.L."/>
            <person name="Alikhan N.F."/>
            <person name="Baker D."/>
            <person name="Gharbi K."/>
            <person name="Hall N."/>
            <person name="Watson M."/>
            <person name="Adriaenssens E.M."/>
            <person name="Foster-Nyarko E."/>
            <person name="Jarju S."/>
            <person name="Secka A."/>
            <person name="Antonio M."/>
            <person name="Oren A."/>
            <person name="Chaudhuri R.R."/>
            <person name="La Ragione R."/>
            <person name="Hildebrand F."/>
            <person name="Pallen M.J."/>
        </authorList>
    </citation>
    <scope>NUCLEOTIDE SEQUENCE</scope>
    <source>
        <strain evidence="11">4920</strain>
    </source>
</reference>
<organism evidence="11 12">
    <name type="scientific">Candidatus Aphodoplasma excrementigallinarum</name>
    <dbReference type="NCBI Taxonomy" id="2840673"/>
    <lineage>
        <taxon>Bacteria</taxon>
        <taxon>Bacillati</taxon>
        <taxon>Bacillota</taxon>
        <taxon>Clostridia</taxon>
        <taxon>Eubacteriales</taxon>
        <taxon>Candidatus Aphodoplasma</taxon>
    </lineage>
</organism>
<evidence type="ECO:0000256" key="2">
    <source>
        <dbReference type="ARBA" id="ARBA00022763"/>
    </source>
</evidence>
<evidence type="ECO:0000256" key="3">
    <source>
        <dbReference type="ARBA" id="ARBA00022769"/>
    </source>
</evidence>
<dbReference type="InterPro" id="IPR035901">
    <property type="entry name" value="GIY-YIG_endonuc_sf"/>
</dbReference>
<dbReference type="Proteomes" id="UP000886743">
    <property type="component" value="Unassembled WGS sequence"/>
</dbReference>
<dbReference type="HAMAP" id="MF_00203">
    <property type="entry name" value="UvrC"/>
    <property type="match status" value="1"/>
</dbReference>
<comment type="subunit">
    <text evidence="7">Interacts with UvrB in an incision complex.</text>
</comment>
<dbReference type="PANTHER" id="PTHR30562:SF1">
    <property type="entry name" value="UVRABC SYSTEM PROTEIN C"/>
    <property type="match status" value="1"/>
</dbReference>
<sequence>MFDLKKQLKNLPDQPGVYLMHDKDDKIIYIGKAKVLKNRVRQYFIASKNHTAKVRAMVSHIAWFEYIVTDSELEALVLECNLIKKHKPHYNILLKDDKHYPYIKVTMNEPYPKLGVTRVMKNDGARYFGPYTGMSVVRGTLDVIKRIFLIPTCKREFPRDIGKGRPCLNYQIHKCFAPCTGQVPQEDYRAVFTQICSFLEGRQDELTHLLEEKMEKAAAALEFERAAEYRDQLAALRAVTQKQKIVSDRMANQDIAAFACYDDKAFIDIFFVRGGRVTGRQSHRIDGVGEMSDAEIMGEFLKRFYAGAAYIPDELIVQCDIEERDLFVEWMSARLGHKLIFTVPQRGDKSSLIKMALKNVELSIGNYKLDQLKKESQAGTLAKLQEYLALPALPNRIESYDISNIAGTSNVGVMVVFKNGVHDASLHRKFQIRSFEGQDDYMAMAEVLTRRLGRAANEEDKIAQGVLEREKAKFLPLPDLILLDGGKGHVHAIAKVLEQAGVSIPLWGMVKDDKHRFRALTDGEREVTLPKNSDAFRLVGTVSEQVHETAIRYHTKLRGKKGLASELSNIEGIGETRRKRLMKHFKSINSIAQAGVDELVAAGLDKRSAQNVYDYFN</sequence>
<dbReference type="InterPro" id="IPR036876">
    <property type="entry name" value="UVR_dom_sf"/>
</dbReference>
<keyword evidence="5 7" id="KW-0234">DNA repair</keyword>
<dbReference type="Pfam" id="PF08459">
    <property type="entry name" value="UvrC_RNaseH_dom"/>
    <property type="match status" value="1"/>
</dbReference>
<dbReference type="FunFam" id="3.40.1440.10:FF:000001">
    <property type="entry name" value="UvrABC system protein C"/>
    <property type="match status" value="1"/>
</dbReference>
<dbReference type="GO" id="GO:0006289">
    <property type="term" value="P:nucleotide-excision repair"/>
    <property type="evidence" value="ECO:0007669"/>
    <property type="project" value="UniProtKB-UniRule"/>
</dbReference>
<evidence type="ECO:0000256" key="6">
    <source>
        <dbReference type="ARBA" id="ARBA00023236"/>
    </source>
</evidence>
<dbReference type="GO" id="GO:0009381">
    <property type="term" value="F:excinuclease ABC activity"/>
    <property type="evidence" value="ECO:0007669"/>
    <property type="project" value="UniProtKB-UniRule"/>
</dbReference>
<evidence type="ECO:0000313" key="11">
    <source>
        <dbReference type="EMBL" id="HIV03474.1"/>
    </source>
</evidence>
<dbReference type="Pfam" id="PF02151">
    <property type="entry name" value="UVR"/>
    <property type="match status" value="1"/>
</dbReference>
<keyword evidence="1 7" id="KW-0963">Cytoplasm</keyword>
<dbReference type="CDD" id="cd10434">
    <property type="entry name" value="GIY-YIG_UvrC_Cho"/>
    <property type="match status" value="1"/>
</dbReference>
<comment type="similarity">
    <text evidence="7">Belongs to the UvrC family.</text>
</comment>
<feature type="domain" description="UVR" evidence="8">
    <location>
        <begin position="204"/>
        <end position="239"/>
    </location>
</feature>
<reference evidence="11" key="1">
    <citation type="submission" date="2020-10" db="EMBL/GenBank/DDBJ databases">
        <authorList>
            <person name="Gilroy R."/>
        </authorList>
    </citation>
    <scope>NUCLEOTIDE SEQUENCE</scope>
    <source>
        <strain evidence="11">4920</strain>
    </source>
</reference>
<dbReference type="AlphaFoldDB" id="A0A9D1T0J5"/>
<dbReference type="Gene3D" id="3.30.420.340">
    <property type="entry name" value="UvrC, RNAse H endonuclease domain"/>
    <property type="match status" value="1"/>
</dbReference>
<evidence type="ECO:0000259" key="9">
    <source>
        <dbReference type="PROSITE" id="PS50164"/>
    </source>
</evidence>
<dbReference type="Gene3D" id="3.40.1440.10">
    <property type="entry name" value="GIY-YIG endonuclease"/>
    <property type="match status" value="1"/>
</dbReference>
<comment type="caution">
    <text evidence="11">The sequence shown here is derived from an EMBL/GenBank/DDBJ whole genome shotgun (WGS) entry which is preliminary data.</text>
</comment>
<dbReference type="PANTHER" id="PTHR30562">
    <property type="entry name" value="UVRC/OXIDOREDUCTASE"/>
    <property type="match status" value="1"/>
</dbReference>
<dbReference type="InterPro" id="IPR004791">
    <property type="entry name" value="UvrC"/>
</dbReference>
<dbReference type="Pfam" id="PF01541">
    <property type="entry name" value="GIY-YIG"/>
    <property type="match status" value="1"/>
</dbReference>
<feature type="domain" description="UvrC family homology region profile" evidence="10">
    <location>
        <begin position="255"/>
        <end position="497"/>
    </location>
</feature>
<dbReference type="SUPFAM" id="SSF82771">
    <property type="entry name" value="GIY-YIG endonuclease"/>
    <property type="match status" value="1"/>
</dbReference>
<dbReference type="InterPro" id="IPR047296">
    <property type="entry name" value="GIY-YIG_UvrC_Cho"/>
</dbReference>
<dbReference type="NCBIfam" id="NF001824">
    <property type="entry name" value="PRK00558.1-5"/>
    <property type="match status" value="1"/>
</dbReference>
<evidence type="ECO:0000259" key="10">
    <source>
        <dbReference type="PROSITE" id="PS50165"/>
    </source>
</evidence>
<evidence type="ECO:0000256" key="4">
    <source>
        <dbReference type="ARBA" id="ARBA00022881"/>
    </source>
</evidence>
<proteinExistence type="inferred from homology"/>
<dbReference type="PROSITE" id="PS50151">
    <property type="entry name" value="UVR"/>
    <property type="match status" value="1"/>
</dbReference>
<dbReference type="Gene3D" id="4.10.860.10">
    <property type="entry name" value="UVR domain"/>
    <property type="match status" value="1"/>
</dbReference>
<dbReference type="Pfam" id="PF14520">
    <property type="entry name" value="HHH_5"/>
    <property type="match status" value="1"/>
</dbReference>
<keyword evidence="6 7" id="KW-0742">SOS response</keyword>
<keyword evidence="3 7" id="KW-0228">DNA excision</keyword>
<dbReference type="InterPro" id="IPR038476">
    <property type="entry name" value="UvrC_RNase_H_dom_sf"/>
</dbReference>
<dbReference type="PROSITE" id="PS50165">
    <property type="entry name" value="UVRC"/>
    <property type="match status" value="1"/>
</dbReference>
<evidence type="ECO:0000259" key="8">
    <source>
        <dbReference type="PROSITE" id="PS50151"/>
    </source>
</evidence>
<gene>
    <name evidence="7 11" type="primary">uvrC</name>
    <name evidence="11" type="ORF">IAC74_07855</name>
</gene>
<dbReference type="InterPro" id="IPR000305">
    <property type="entry name" value="GIY-YIG_endonuc"/>
</dbReference>
<dbReference type="GO" id="GO:0009432">
    <property type="term" value="P:SOS response"/>
    <property type="evidence" value="ECO:0007669"/>
    <property type="project" value="UniProtKB-UniRule"/>
</dbReference>
<keyword evidence="2 7" id="KW-0227">DNA damage</keyword>
<dbReference type="InterPro" id="IPR001943">
    <property type="entry name" value="UVR_dom"/>
</dbReference>
<accession>A0A9D1T0J5</accession>
<protein>
    <recommendedName>
        <fullName evidence="7">UvrABC system protein C</fullName>
        <shortName evidence="7">Protein UvrC</shortName>
    </recommendedName>
    <alternativeName>
        <fullName evidence="7">Excinuclease ABC subunit C</fullName>
    </alternativeName>
</protein>
<dbReference type="Pfam" id="PF22920">
    <property type="entry name" value="UvrC_RNaseH"/>
    <property type="match status" value="1"/>
</dbReference>
<dbReference type="GO" id="GO:0009380">
    <property type="term" value="C:excinuclease repair complex"/>
    <property type="evidence" value="ECO:0007669"/>
    <property type="project" value="InterPro"/>
</dbReference>
<dbReference type="SUPFAM" id="SSF46600">
    <property type="entry name" value="C-terminal UvrC-binding domain of UvrB"/>
    <property type="match status" value="1"/>
</dbReference>
<evidence type="ECO:0000256" key="5">
    <source>
        <dbReference type="ARBA" id="ARBA00023204"/>
    </source>
</evidence>
<dbReference type="PROSITE" id="PS50164">
    <property type="entry name" value="GIY_YIG"/>
    <property type="match status" value="1"/>
</dbReference>
<dbReference type="GO" id="GO:0005737">
    <property type="term" value="C:cytoplasm"/>
    <property type="evidence" value="ECO:0007669"/>
    <property type="project" value="UniProtKB-SubCell"/>
</dbReference>
<dbReference type="Gene3D" id="1.10.150.20">
    <property type="entry name" value="5' to 3' exonuclease, C-terminal subdomain"/>
    <property type="match status" value="1"/>
</dbReference>
<dbReference type="SMART" id="SM00465">
    <property type="entry name" value="GIYc"/>
    <property type="match status" value="1"/>
</dbReference>
<dbReference type="InterPro" id="IPR050066">
    <property type="entry name" value="UvrABC_protein_C"/>
</dbReference>